<dbReference type="PANTHER" id="PTHR12960">
    <property type="entry name" value="GLE-1-RELATED"/>
    <property type="match status" value="1"/>
</dbReference>
<accession>A0A162IJ98</accession>
<evidence type="ECO:0000256" key="11">
    <source>
        <dbReference type="SAM" id="MobiDB-lite"/>
    </source>
</evidence>
<keyword evidence="4" id="KW-0509">mRNA transport</keyword>
<feature type="compositionally biased region" description="Pro residues" evidence="11">
    <location>
        <begin position="1"/>
        <end position="22"/>
    </location>
</feature>
<feature type="region of interest" description="Disordered" evidence="11">
    <location>
        <begin position="178"/>
        <end position="215"/>
    </location>
</feature>
<evidence type="ECO:0000256" key="4">
    <source>
        <dbReference type="ARBA" id="ARBA00022816"/>
    </source>
</evidence>
<keyword evidence="7" id="KW-0906">Nuclear pore complex</keyword>
<dbReference type="InterPro" id="IPR012476">
    <property type="entry name" value="GLE1"/>
</dbReference>
<evidence type="ECO:0000256" key="6">
    <source>
        <dbReference type="ARBA" id="ARBA00023010"/>
    </source>
</evidence>
<organism evidence="12 13">
    <name type="scientific">Ascosphaera apis ARSEF 7405</name>
    <dbReference type="NCBI Taxonomy" id="392613"/>
    <lineage>
        <taxon>Eukaryota</taxon>
        <taxon>Fungi</taxon>
        <taxon>Dikarya</taxon>
        <taxon>Ascomycota</taxon>
        <taxon>Pezizomycotina</taxon>
        <taxon>Eurotiomycetes</taxon>
        <taxon>Eurotiomycetidae</taxon>
        <taxon>Onygenales</taxon>
        <taxon>Ascosphaeraceae</taxon>
        <taxon>Ascosphaera</taxon>
    </lineage>
</organism>
<keyword evidence="6" id="KW-0811">Translocation</keyword>
<dbReference type="GO" id="GO:0000822">
    <property type="term" value="F:inositol hexakisphosphate binding"/>
    <property type="evidence" value="ECO:0007669"/>
    <property type="project" value="TreeGrafter"/>
</dbReference>
<reference evidence="12 13" key="1">
    <citation type="journal article" date="2016" name="Genome Biol. Evol.">
        <title>Divergent and convergent evolution of fungal pathogenicity.</title>
        <authorList>
            <person name="Shang Y."/>
            <person name="Xiao G."/>
            <person name="Zheng P."/>
            <person name="Cen K."/>
            <person name="Zhan S."/>
            <person name="Wang C."/>
        </authorList>
    </citation>
    <scope>NUCLEOTIDE SEQUENCE [LARGE SCALE GENOMIC DNA]</scope>
    <source>
        <strain evidence="12 13">ARSEF 7405</strain>
    </source>
</reference>
<dbReference type="EMBL" id="AZGZ01000005">
    <property type="protein sequence ID" value="KZZ95052.1"/>
    <property type="molecule type" value="Genomic_DNA"/>
</dbReference>
<evidence type="ECO:0000256" key="2">
    <source>
        <dbReference type="ARBA" id="ARBA00011056"/>
    </source>
</evidence>
<comment type="caution">
    <text evidence="12">The sequence shown here is derived from an EMBL/GenBank/DDBJ whole genome shotgun (WGS) entry which is preliminary data.</text>
</comment>
<feature type="region of interest" description="Disordered" evidence="11">
    <location>
        <begin position="229"/>
        <end position="277"/>
    </location>
</feature>
<dbReference type="Gene3D" id="1.25.40.510">
    <property type="entry name" value="GLE1-like"/>
    <property type="match status" value="1"/>
</dbReference>
<dbReference type="Pfam" id="PF07817">
    <property type="entry name" value="GLE1"/>
    <property type="match status" value="1"/>
</dbReference>
<name>A0A162IJ98_9EURO</name>
<evidence type="ECO:0000256" key="8">
    <source>
        <dbReference type="ARBA" id="ARBA00023242"/>
    </source>
</evidence>
<gene>
    <name evidence="12" type="ORF">AAP_01540</name>
</gene>
<feature type="compositionally biased region" description="Basic and acidic residues" evidence="11">
    <location>
        <begin position="229"/>
        <end position="266"/>
    </location>
</feature>
<dbReference type="GO" id="GO:0015031">
    <property type="term" value="P:protein transport"/>
    <property type="evidence" value="ECO:0007669"/>
    <property type="project" value="UniProtKB-KW"/>
</dbReference>
<dbReference type="GO" id="GO:0005543">
    <property type="term" value="F:phospholipid binding"/>
    <property type="evidence" value="ECO:0007669"/>
    <property type="project" value="TreeGrafter"/>
</dbReference>
<keyword evidence="13" id="KW-1185">Reference proteome</keyword>
<feature type="region of interest" description="Disordered" evidence="11">
    <location>
        <begin position="1"/>
        <end position="86"/>
    </location>
</feature>
<dbReference type="InterPro" id="IPR038506">
    <property type="entry name" value="GLE1-like_sf"/>
</dbReference>
<dbReference type="GO" id="GO:0044614">
    <property type="term" value="C:nuclear pore cytoplasmic filaments"/>
    <property type="evidence" value="ECO:0007669"/>
    <property type="project" value="TreeGrafter"/>
</dbReference>
<feature type="compositionally biased region" description="Low complexity" evidence="11">
    <location>
        <begin position="38"/>
        <end position="51"/>
    </location>
</feature>
<evidence type="ECO:0000256" key="9">
    <source>
        <dbReference type="ARBA" id="ARBA00026227"/>
    </source>
</evidence>
<feature type="compositionally biased region" description="Low complexity" evidence="11">
    <location>
        <begin position="60"/>
        <end position="81"/>
    </location>
</feature>
<evidence type="ECO:0000256" key="5">
    <source>
        <dbReference type="ARBA" id="ARBA00022927"/>
    </source>
</evidence>
<dbReference type="AlphaFoldDB" id="A0A162IJ98"/>
<comment type="subcellular location">
    <subcellularLocation>
        <location evidence="1">Nucleus</location>
        <location evidence="1">Nuclear pore complex</location>
    </subcellularLocation>
</comment>
<dbReference type="GO" id="GO:0005737">
    <property type="term" value="C:cytoplasm"/>
    <property type="evidence" value="ECO:0007669"/>
    <property type="project" value="TreeGrafter"/>
</dbReference>
<evidence type="ECO:0000313" key="12">
    <source>
        <dbReference type="EMBL" id="KZZ95052.1"/>
    </source>
</evidence>
<evidence type="ECO:0000256" key="10">
    <source>
        <dbReference type="ARBA" id="ARBA00029983"/>
    </source>
</evidence>
<evidence type="ECO:0000256" key="1">
    <source>
        <dbReference type="ARBA" id="ARBA00004567"/>
    </source>
</evidence>
<dbReference type="GO" id="GO:0031369">
    <property type="term" value="F:translation initiation factor binding"/>
    <property type="evidence" value="ECO:0007669"/>
    <property type="project" value="TreeGrafter"/>
</dbReference>
<comment type="similarity">
    <text evidence="2">Belongs to the GLE1 family.</text>
</comment>
<evidence type="ECO:0000256" key="7">
    <source>
        <dbReference type="ARBA" id="ARBA00023132"/>
    </source>
</evidence>
<keyword evidence="8" id="KW-0539">Nucleus</keyword>
<keyword evidence="3" id="KW-0813">Transport</keyword>
<dbReference type="VEuPathDB" id="FungiDB:AAP_01540"/>
<proteinExistence type="inferred from homology"/>
<dbReference type="OrthoDB" id="420884at2759"/>
<dbReference type="Proteomes" id="UP000242877">
    <property type="component" value="Unassembled WGS sequence"/>
</dbReference>
<evidence type="ECO:0000313" key="13">
    <source>
        <dbReference type="Proteomes" id="UP000242877"/>
    </source>
</evidence>
<dbReference type="PANTHER" id="PTHR12960:SF0">
    <property type="entry name" value="MRNA EXPORT FACTOR GLE1"/>
    <property type="match status" value="1"/>
</dbReference>
<protein>
    <recommendedName>
        <fullName evidence="9">mRNA export factor GLE1</fullName>
    </recommendedName>
    <alternativeName>
        <fullName evidence="10">Nucleoporin GLE1</fullName>
    </alternativeName>
</protein>
<dbReference type="GO" id="GO:0016973">
    <property type="term" value="P:poly(A)+ mRNA export from nucleus"/>
    <property type="evidence" value="ECO:0007669"/>
    <property type="project" value="InterPro"/>
</dbReference>
<keyword evidence="5" id="KW-0653">Protein transport</keyword>
<evidence type="ECO:0000256" key="3">
    <source>
        <dbReference type="ARBA" id="ARBA00022448"/>
    </source>
</evidence>
<sequence length="599" mass="68705">MPPPPTPPPSSSQQPQPQPPRTPLSSSRSHPHPHSHAHPLSQSQTSASAPSPHTPRTPRTPHTPQSASTTTATRTLTPRSLDSPSRQLVLELTSEVKQLRIQSVELKTLKAHERRTYYDTLDKLESEREKIYAAALDEVVERQCEIRRNAEEFLEKHCQKQEARRALKEKGERERLERVVRREAERERKRREKAEKAERAAREEKERIEAEEREKKKQLELREAAQRSVAEAKKKKEEEEAAAAKEAERIEQEKLAQQQKESEKKKPPVTAVKAGRRTEEEIRLHERYLEIHANLKKLRSWLEKEVASDRDKKREFGDLRRAIKKCAGQLTDDKKANRKPTKEVMDILKKSTTYIQPSVDIRDFIATPTQELLNAPNFQVSAIFIYLVNVLSKSVINQLISEAGVKPATAERLGVFVASIISTPDLAFHGHSMIDIVLAKYHLICPVLFGFYGREDTEEGKDALGWWREDRRQKGPFVHPSTHEERMIGLASGFAAMSLRNFSKAQRKNPLPNRYFWAAVAYIVEVPPEEVQSTHLYVLASLLRYSATRVVQFWGDFGLQMLRYVTVDWLEKVPGKSAAKSRCELLRINWVNEKGILIA</sequence>